<proteinExistence type="predicted"/>
<evidence type="ECO:0000313" key="2">
    <source>
        <dbReference type="Proteomes" id="UP000201838"/>
    </source>
</evidence>
<keyword evidence="2" id="KW-1185">Reference proteome</keyword>
<reference evidence="2" key="1">
    <citation type="submission" date="2017-05" db="EMBL/GenBank/DDBJ databases">
        <authorList>
            <person name="Rodrigo-Torres L."/>
            <person name="Arahal R. D."/>
            <person name="Lucena T."/>
        </authorList>
    </citation>
    <scope>NUCLEOTIDE SEQUENCE [LARGE SCALE GENOMIC DNA]</scope>
    <source>
        <strain evidence="2">CECT 8489</strain>
    </source>
</reference>
<dbReference type="AlphaFoldDB" id="A0A238J4K7"/>
<name>A0A238J4K7_9RHOB</name>
<protein>
    <submittedName>
        <fullName evidence="1">Uncharacterized protein</fullName>
    </submittedName>
</protein>
<evidence type="ECO:0000313" key="1">
    <source>
        <dbReference type="EMBL" id="SMX25547.1"/>
    </source>
</evidence>
<gene>
    <name evidence="1" type="ORF">BOA8489_03691</name>
</gene>
<accession>A0A238J4K7</accession>
<dbReference type="EMBL" id="FXXQ01000018">
    <property type="protein sequence ID" value="SMX25547.1"/>
    <property type="molecule type" value="Genomic_DNA"/>
</dbReference>
<sequence>MHLQRKPASSALWSLVHGAANGRREPILGIRLAPVLLISGDPSIVEQNAEIIRRVRAFFERRTQDVYGYMSALSIAGVNS</sequence>
<dbReference type="Proteomes" id="UP000201838">
    <property type="component" value="Unassembled WGS sequence"/>
</dbReference>
<organism evidence="1 2">
    <name type="scientific">Boseongicola aestuarii</name>
    <dbReference type="NCBI Taxonomy" id="1470561"/>
    <lineage>
        <taxon>Bacteria</taxon>
        <taxon>Pseudomonadati</taxon>
        <taxon>Pseudomonadota</taxon>
        <taxon>Alphaproteobacteria</taxon>
        <taxon>Rhodobacterales</taxon>
        <taxon>Paracoccaceae</taxon>
        <taxon>Boseongicola</taxon>
    </lineage>
</organism>